<feature type="coiled-coil region" evidence="2">
    <location>
        <begin position="137"/>
        <end position="191"/>
    </location>
</feature>
<accession>A0AAD5DPZ7</accession>
<sequence length="255" mass="27694">MAASQPAELVHLSVGGSAFTTTRTTLCAQPGTLAAMFSGEAQPTLLKDAEGRFFMTAEQAALNMHSVQRPIHSLCSPCCREGKHFGRVLNFLRDGAAVLPASDEDCKELQAEAEFYNLTGLAAAIDEGLEAADRRRLEAAQAAAQCAAAEQRQLEAERAAAERVAAERRRLEAARDAAERGAADRRQLEAQREAAMRSAVSHSFMSSWKSKLQSVANDLVYLQRVLGPEPRLQLHSLRLKALELELTGELAPKKL</sequence>
<reference evidence="4" key="1">
    <citation type="submission" date="2020-11" db="EMBL/GenBank/DDBJ databases">
        <title>Chlorella ohadii genome sequencing and assembly.</title>
        <authorList>
            <person name="Murik O."/>
            <person name="Treves H."/>
            <person name="Kedem I."/>
            <person name="Shotland Y."/>
            <person name="Kaplan A."/>
        </authorList>
    </citation>
    <scope>NUCLEOTIDE SEQUENCE</scope>
    <source>
        <strain evidence="4">1</strain>
    </source>
</reference>
<name>A0AAD5DPZ7_9CHLO</name>
<dbReference type="PANTHER" id="PTHR14499">
    <property type="entry name" value="POTASSIUM CHANNEL TETRAMERIZATION DOMAIN-CONTAINING"/>
    <property type="match status" value="1"/>
</dbReference>
<dbReference type="GO" id="GO:0051260">
    <property type="term" value="P:protein homooligomerization"/>
    <property type="evidence" value="ECO:0007669"/>
    <property type="project" value="InterPro"/>
</dbReference>
<comment type="caution">
    <text evidence="4">The sequence shown here is derived from an EMBL/GenBank/DDBJ whole genome shotgun (WGS) entry which is preliminary data.</text>
</comment>
<protein>
    <recommendedName>
        <fullName evidence="3">BTB domain-containing protein</fullName>
    </recommendedName>
</protein>
<dbReference type="InterPro" id="IPR011333">
    <property type="entry name" value="SKP1/BTB/POZ_sf"/>
</dbReference>
<dbReference type="InterPro" id="IPR003131">
    <property type="entry name" value="T1-type_BTB"/>
</dbReference>
<evidence type="ECO:0000259" key="3">
    <source>
        <dbReference type="SMART" id="SM00225"/>
    </source>
</evidence>
<dbReference type="InterPro" id="IPR000210">
    <property type="entry name" value="BTB/POZ_dom"/>
</dbReference>
<dbReference type="Pfam" id="PF02214">
    <property type="entry name" value="BTB_2"/>
    <property type="match status" value="1"/>
</dbReference>
<dbReference type="AlphaFoldDB" id="A0AAD5DPZ7"/>
<feature type="domain" description="BTB" evidence="3">
    <location>
        <begin position="8"/>
        <end position="133"/>
    </location>
</feature>
<evidence type="ECO:0000313" key="4">
    <source>
        <dbReference type="EMBL" id="KAI7840136.1"/>
    </source>
</evidence>
<comment type="pathway">
    <text evidence="1">Protein modification; protein ubiquitination.</text>
</comment>
<gene>
    <name evidence="4" type="ORF">COHA_006175</name>
</gene>
<dbReference type="EMBL" id="JADXDR010000084">
    <property type="protein sequence ID" value="KAI7840136.1"/>
    <property type="molecule type" value="Genomic_DNA"/>
</dbReference>
<dbReference type="SMART" id="SM00225">
    <property type="entry name" value="BTB"/>
    <property type="match status" value="1"/>
</dbReference>
<dbReference type="Proteomes" id="UP001205105">
    <property type="component" value="Unassembled WGS sequence"/>
</dbReference>
<keyword evidence="5" id="KW-1185">Reference proteome</keyword>
<dbReference type="SUPFAM" id="SSF54695">
    <property type="entry name" value="POZ domain"/>
    <property type="match status" value="1"/>
</dbReference>
<evidence type="ECO:0000256" key="2">
    <source>
        <dbReference type="SAM" id="Coils"/>
    </source>
</evidence>
<proteinExistence type="predicted"/>
<evidence type="ECO:0000313" key="5">
    <source>
        <dbReference type="Proteomes" id="UP001205105"/>
    </source>
</evidence>
<dbReference type="Gene3D" id="3.30.710.10">
    <property type="entry name" value="Potassium Channel Kv1.1, Chain A"/>
    <property type="match status" value="1"/>
</dbReference>
<evidence type="ECO:0000256" key="1">
    <source>
        <dbReference type="ARBA" id="ARBA00004906"/>
    </source>
</evidence>
<keyword evidence="2" id="KW-0175">Coiled coil</keyword>
<dbReference type="PANTHER" id="PTHR14499:SF136">
    <property type="entry name" value="GH08630P"/>
    <property type="match status" value="1"/>
</dbReference>
<organism evidence="4 5">
    <name type="scientific">Chlorella ohadii</name>
    <dbReference type="NCBI Taxonomy" id="2649997"/>
    <lineage>
        <taxon>Eukaryota</taxon>
        <taxon>Viridiplantae</taxon>
        <taxon>Chlorophyta</taxon>
        <taxon>core chlorophytes</taxon>
        <taxon>Trebouxiophyceae</taxon>
        <taxon>Chlorellales</taxon>
        <taxon>Chlorellaceae</taxon>
        <taxon>Chlorella clade</taxon>
        <taxon>Chlorella</taxon>
    </lineage>
</organism>